<keyword evidence="1" id="KW-0862">Zinc</keyword>
<dbReference type="PROSITE" id="PS50157">
    <property type="entry name" value="ZINC_FINGER_C2H2_2"/>
    <property type="match status" value="2"/>
</dbReference>
<evidence type="ECO:0000259" key="3">
    <source>
        <dbReference type="PROSITE" id="PS50157"/>
    </source>
</evidence>
<organism evidence="4 6">
    <name type="scientific">Salvelinus namaycush</name>
    <name type="common">Lake trout</name>
    <name type="synonym">Salmo namaycush</name>
    <dbReference type="NCBI Taxonomy" id="8040"/>
    <lineage>
        <taxon>Eukaryota</taxon>
        <taxon>Metazoa</taxon>
        <taxon>Chordata</taxon>
        <taxon>Craniata</taxon>
        <taxon>Vertebrata</taxon>
        <taxon>Euteleostomi</taxon>
        <taxon>Actinopterygii</taxon>
        <taxon>Neopterygii</taxon>
        <taxon>Teleostei</taxon>
        <taxon>Protacanthopterygii</taxon>
        <taxon>Salmoniformes</taxon>
        <taxon>Salmonidae</taxon>
        <taxon>Salmoninae</taxon>
        <taxon>Salvelinus</taxon>
    </lineage>
</organism>
<evidence type="ECO:0000256" key="2">
    <source>
        <dbReference type="SAM" id="MobiDB-lite"/>
    </source>
</evidence>
<name>A0A8U0QIB0_SALNM</name>
<keyword evidence="1" id="KW-0479">Metal-binding</keyword>
<accession>A0A8U0QIB0</accession>
<proteinExistence type="predicted"/>
<dbReference type="Proteomes" id="UP000808372">
    <property type="component" value="Unplaced"/>
</dbReference>
<dbReference type="GO" id="GO:0008270">
    <property type="term" value="F:zinc ion binding"/>
    <property type="evidence" value="ECO:0007669"/>
    <property type="project" value="UniProtKB-KW"/>
</dbReference>
<dbReference type="GeneID" id="120043232"/>
<feature type="domain" description="C2H2-type" evidence="3">
    <location>
        <begin position="92"/>
        <end position="114"/>
    </location>
</feature>
<feature type="compositionally biased region" description="Low complexity" evidence="2">
    <location>
        <begin position="64"/>
        <end position="77"/>
    </location>
</feature>
<feature type="domain" description="C2H2-type" evidence="3">
    <location>
        <begin position="119"/>
        <end position="147"/>
    </location>
</feature>
<dbReference type="RefSeq" id="XP_038843822.1">
    <property type="nucleotide sequence ID" value="XM_038987894.1"/>
</dbReference>
<dbReference type="InterPro" id="IPR013087">
    <property type="entry name" value="Znf_C2H2_type"/>
</dbReference>
<evidence type="ECO:0000256" key="1">
    <source>
        <dbReference type="PROSITE-ProRule" id="PRU00042"/>
    </source>
</evidence>
<feature type="compositionally biased region" description="Basic and acidic residues" evidence="2">
    <location>
        <begin position="42"/>
        <end position="53"/>
    </location>
</feature>
<evidence type="ECO:0000313" key="4">
    <source>
        <dbReference type="Proteomes" id="UP000808372"/>
    </source>
</evidence>
<dbReference type="PROSITE" id="PS00028">
    <property type="entry name" value="ZINC_FINGER_C2H2_1"/>
    <property type="match status" value="1"/>
</dbReference>
<keyword evidence="1" id="KW-0863">Zinc-finger</keyword>
<feature type="compositionally biased region" description="Basic and acidic residues" evidence="2">
    <location>
        <begin position="1"/>
        <end position="22"/>
    </location>
</feature>
<dbReference type="InterPro" id="IPR036236">
    <property type="entry name" value="Znf_C2H2_sf"/>
</dbReference>
<evidence type="ECO:0000313" key="5">
    <source>
        <dbReference type="RefSeq" id="XP_038842404.1"/>
    </source>
</evidence>
<dbReference type="Gene3D" id="3.30.160.60">
    <property type="entry name" value="Classic Zinc Finger"/>
    <property type="match status" value="1"/>
</dbReference>
<sequence length="151" mass="17414">MHEFDEHQQSKWRSPDCNHGDQQHQSSRLQGPEMVQSFNILFKEEPQDDHEPWGQRNTGMSPASSHGSEETTSTSGEPEQHQENHNTATTSHRCFGCGQEFPAAYDLVLHQRTHIERGFNKSVCGELFYQKELLKTHHQKVDTGEKPQRSF</sequence>
<keyword evidence="4" id="KW-1185">Reference proteome</keyword>
<reference evidence="5 6" key="1">
    <citation type="submission" date="2025-04" db="UniProtKB">
        <authorList>
            <consortium name="RefSeq"/>
        </authorList>
    </citation>
    <scope>IDENTIFICATION</scope>
    <source>
        <tissue evidence="5 6">White muscle</tissue>
    </source>
</reference>
<feature type="region of interest" description="Disordered" evidence="2">
    <location>
        <begin position="1"/>
        <end position="90"/>
    </location>
</feature>
<gene>
    <name evidence="6" type="primary">LOC120043232</name>
    <name evidence="5" type="synonym">LOC120041606</name>
</gene>
<dbReference type="RefSeq" id="XP_038842404.1">
    <property type="nucleotide sequence ID" value="XM_038986476.1"/>
</dbReference>
<protein>
    <submittedName>
        <fullName evidence="5 6">Zinc finger protein 180-like isoform X2</fullName>
    </submittedName>
</protein>
<evidence type="ECO:0000313" key="6">
    <source>
        <dbReference type="RefSeq" id="XP_038843822.1"/>
    </source>
</evidence>
<dbReference type="SUPFAM" id="SSF57667">
    <property type="entry name" value="beta-beta-alpha zinc fingers"/>
    <property type="match status" value="1"/>
</dbReference>
<dbReference type="AlphaFoldDB" id="A0A8U0QIB0"/>